<dbReference type="PROSITE" id="PS51375">
    <property type="entry name" value="PPR"/>
    <property type="match status" value="1"/>
</dbReference>
<name>A0A199W762_ANACO</name>
<keyword evidence="3" id="KW-0809">Transit peptide</keyword>
<protein>
    <submittedName>
        <fullName evidence="5">Pentatricopeptide repeat-containing protein</fullName>
    </submittedName>
</protein>
<proteinExistence type="inferred from homology"/>
<dbReference type="AlphaFoldDB" id="A0A199W762"/>
<dbReference type="InterPro" id="IPR002885">
    <property type="entry name" value="PPR_rpt"/>
</dbReference>
<evidence type="ECO:0000256" key="3">
    <source>
        <dbReference type="ARBA" id="ARBA00022946"/>
    </source>
</evidence>
<dbReference type="Proteomes" id="UP000092600">
    <property type="component" value="Unassembled WGS sequence"/>
</dbReference>
<comment type="caution">
    <text evidence="5">The sequence shown here is derived from an EMBL/GenBank/DDBJ whole genome shotgun (WGS) entry which is preliminary data.</text>
</comment>
<dbReference type="InterPro" id="IPR011990">
    <property type="entry name" value="TPR-like_helical_dom_sf"/>
</dbReference>
<dbReference type="PANTHER" id="PTHR47941">
    <property type="entry name" value="PENTATRICOPEPTIDE REPEAT-CONTAINING PROTEIN 3, MITOCHONDRIAL"/>
    <property type="match status" value="1"/>
</dbReference>
<dbReference type="NCBIfam" id="TIGR00756">
    <property type="entry name" value="PPR"/>
    <property type="match status" value="1"/>
</dbReference>
<feature type="repeat" description="PPR" evidence="4">
    <location>
        <begin position="10"/>
        <end position="44"/>
    </location>
</feature>
<organism evidence="5 6">
    <name type="scientific">Ananas comosus</name>
    <name type="common">Pineapple</name>
    <name type="synonym">Ananas ananas</name>
    <dbReference type="NCBI Taxonomy" id="4615"/>
    <lineage>
        <taxon>Eukaryota</taxon>
        <taxon>Viridiplantae</taxon>
        <taxon>Streptophyta</taxon>
        <taxon>Embryophyta</taxon>
        <taxon>Tracheophyta</taxon>
        <taxon>Spermatophyta</taxon>
        <taxon>Magnoliopsida</taxon>
        <taxon>Liliopsida</taxon>
        <taxon>Poales</taxon>
        <taxon>Bromeliaceae</taxon>
        <taxon>Bromelioideae</taxon>
        <taxon>Ananas</taxon>
    </lineage>
</organism>
<dbReference type="Pfam" id="PF12854">
    <property type="entry name" value="PPR_1"/>
    <property type="match status" value="1"/>
</dbReference>
<dbReference type="EMBL" id="LSRQ01000110">
    <property type="protein sequence ID" value="OAY85312.1"/>
    <property type="molecule type" value="Genomic_DNA"/>
</dbReference>
<dbReference type="Gene3D" id="1.25.40.10">
    <property type="entry name" value="Tetratricopeptide repeat domain"/>
    <property type="match status" value="3"/>
</dbReference>
<accession>A0A199W762</accession>
<evidence type="ECO:0000313" key="5">
    <source>
        <dbReference type="EMBL" id="OAY85312.1"/>
    </source>
</evidence>
<evidence type="ECO:0000256" key="2">
    <source>
        <dbReference type="ARBA" id="ARBA00022737"/>
    </source>
</evidence>
<evidence type="ECO:0000256" key="1">
    <source>
        <dbReference type="ARBA" id="ARBA00007626"/>
    </source>
</evidence>
<reference evidence="5 6" key="1">
    <citation type="journal article" date="2016" name="DNA Res.">
        <title>The draft genome of MD-2 pineapple using hybrid error correction of long reads.</title>
        <authorList>
            <person name="Redwan R.M."/>
            <person name="Saidin A."/>
            <person name="Kumar S.V."/>
        </authorList>
    </citation>
    <scope>NUCLEOTIDE SEQUENCE [LARGE SCALE GENOMIC DNA]</scope>
    <source>
        <strain evidence="6">cv. MD2</strain>
        <tissue evidence="5">Leaf</tissue>
    </source>
</reference>
<dbReference type="Pfam" id="PF13041">
    <property type="entry name" value="PPR_2"/>
    <property type="match status" value="1"/>
</dbReference>
<gene>
    <name evidence="5" type="ORF">ACMD2_05650</name>
</gene>
<comment type="similarity">
    <text evidence="1">Belongs to the PPR family. P subfamily.</text>
</comment>
<sequence length="211" mass="23070">MIDEDRIAPDPLTYNVLIDGFCRQGRLDKASAVLSFMRNNNCEPNVFNYSTLMNGYCKEGSSGLAPDAVSYTTLIGCIELAREMREKGCKADVVAYNVVIEGLTKGGRVGEAMGVRLNASSYRIVMNRLAVGLLGLMLGRGFAPHFAASNELLLGLCDIGRVADATVAFYGLAEMGFVPEIGTWARLVETVCKERKLWKLFELVDELIVAE</sequence>
<evidence type="ECO:0000313" key="6">
    <source>
        <dbReference type="Proteomes" id="UP000092600"/>
    </source>
</evidence>
<evidence type="ECO:0000256" key="4">
    <source>
        <dbReference type="PROSITE-ProRule" id="PRU00708"/>
    </source>
</evidence>
<keyword evidence="2" id="KW-0677">Repeat</keyword>